<evidence type="ECO:0000313" key="2">
    <source>
        <dbReference type="EMBL" id="MCF3948707.1"/>
    </source>
</evidence>
<accession>A0ABS9E118</accession>
<evidence type="ECO:0008006" key="4">
    <source>
        <dbReference type="Google" id="ProtNLM"/>
    </source>
</evidence>
<keyword evidence="3" id="KW-1185">Reference proteome</keyword>
<evidence type="ECO:0000313" key="3">
    <source>
        <dbReference type="Proteomes" id="UP001521209"/>
    </source>
</evidence>
<name>A0ABS9E118_9PROT</name>
<dbReference type="RefSeq" id="WP_235706019.1">
    <property type="nucleotide sequence ID" value="NZ_JAKGBZ010000072.1"/>
</dbReference>
<dbReference type="EMBL" id="JAKGBZ010000072">
    <property type="protein sequence ID" value="MCF3948707.1"/>
    <property type="molecule type" value="Genomic_DNA"/>
</dbReference>
<reference evidence="2 3" key="1">
    <citation type="submission" date="2022-01" db="EMBL/GenBank/DDBJ databases">
        <authorList>
            <person name="Won M."/>
            <person name="Kim S.-J."/>
            <person name="Kwon S.-W."/>
        </authorList>
    </citation>
    <scope>NUCLEOTIDE SEQUENCE [LARGE SCALE GENOMIC DNA]</scope>
    <source>
        <strain evidence="2 3">KCTC 23505</strain>
    </source>
</reference>
<comment type="caution">
    <text evidence="2">The sequence shown here is derived from an EMBL/GenBank/DDBJ whole genome shotgun (WGS) entry which is preliminary data.</text>
</comment>
<feature type="signal peptide" evidence="1">
    <location>
        <begin position="1"/>
        <end position="34"/>
    </location>
</feature>
<dbReference type="Proteomes" id="UP001521209">
    <property type="component" value="Unassembled WGS sequence"/>
</dbReference>
<feature type="chain" id="PRO_5045487818" description="Solute-binding protein family 3/N-terminal domain-containing protein" evidence="1">
    <location>
        <begin position="35"/>
        <end position="259"/>
    </location>
</feature>
<protein>
    <recommendedName>
        <fullName evidence="4">Solute-binding protein family 3/N-terminal domain-containing protein</fullName>
    </recommendedName>
</protein>
<organism evidence="2 3">
    <name type="scientific">Acidiphilium iwatense</name>
    <dbReference type="NCBI Taxonomy" id="768198"/>
    <lineage>
        <taxon>Bacteria</taxon>
        <taxon>Pseudomonadati</taxon>
        <taxon>Pseudomonadota</taxon>
        <taxon>Alphaproteobacteria</taxon>
        <taxon>Acetobacterales</taxon>
        <taxon>Acidocellaceae</taxon>
        <taxon>Acidiphilium</taxon>
    </lineage>
</organism>
<gene>
    <name evidence="2" type="ORF">L2A60_18795</name>
</gene>
<keyword evidence="1" id="KW-0732">Signal</keyword>
<proteinExistence type="predicted"/>
<sequence length="259" mass="27733">MADFPFTSRPRKRPGHFFVALTLTLAAFTAPAAAARLSFCLDKANPLFPIDRAVATAVAQADHAAPRFVVIDTRDGSDTLDARKPAFFAKLATRCDLVMGFPVEAGDPTLPRGVKATLAYAATGFVLANIGTKALSFAGLPAKTRVGVAYLTVPTTYFGTGHGAALTEYQYSSPASLYRALASHKINAALIWQPWLERHLAAASAKIAQHQPNLPHARWDIVALYRSAASAEAVRFNSAIGRLGPRHLAALIAPYRLPQ</sequence>
<evidence type="ECO:0000256" key="1">
    <source>
        <dbReference type="SAM" id="SignalP"/>
    </source>
</evidence>